<dbReference type="Gene3D" id="3.70.10.10">
    <property type="match status" value="1"/>
</dbReference>
<comment type="similarity">
    <text evidence="2 4">Belongs to the HUS1 family.</text>
</comment>
<dbReference type="GO" id="GO:0035861">
    <property type="term" value="C:site of double-strand break"/>
    <property type="evidence" value="ECO:0007669"/>
    <property type="project" value="TreeGrafter"/>
</dbReference>
<reference evidence="5" key="1">
    <citation type="submission" date="2021-01" db="UniProtKB">
        <authorList>
            <consortium name="EnsemblMetazoa"/>
        </authorList>
    </citation>
    <scope>IDENTIFICATION</scope>
</reference>
<dbReference type="OrthoDB" id="10063861at2759"/>
<protein>
    <recommendedName>
        <fullName evidence="4">Checkpoint protein</fullName>
    </recommendedName>
</protein>
<dbReference type="GO" id="GO:0044778">
    <property type="term" value="P:meiotic DNA integrity checkpoint signaling"/>
    <property type="evidence" value="ECO:0007669"/>
    <property type="project" value="TreeGrafter"/>
</dbReference>
<name>A0A7M5V590_9CNID</name>
<keyword evidence="6" id="KW-1185">Reference proteome</keyword>
<proteinExistence type="inferred from homology"/>
<evidence type="ECO:0000256" key="3">
    <source>
        <dbReference type="ARBA" id="ARBA00023242"/>
    </source>
</evidence>
<evidence type="ECO:0000256" key="2">
    <source>
        <dbReference type="ARBA" id="ARBA00005563"/>
    </source>
</evidence>
<keyword evidence="3" id="KW-0539">Nucleus</keyword>
<evidence type="ECO:0000313" key="5">
    <source>
        <dbReference type="EnsemblMetazoa" id="CLYHEMP010005.1"/>
    </source>
</evidence>
<dbReference type="GO" id="GO:0006289">
    <property type="term" value="P:nucleotide-excision repair"/>
    <property type="evidence" value="ECO:0007669"/>
    <property type="project" value="TreeGrafter"/>
</dbReference>
<dbReference type="EnsemblMetazoa" id="CLYHEMT010005.1">
    <property type="protein sequence ID" value="CLYHEMP010005.1"/>
    <property type="gene ID" value="CLYHEMG010005"/>
</dbReference>
<dbReference type="PANTHER" id="PTHR12900:SF0">
    <property type="entry name" value="CHECKPOINT PROTEIN"/>
    <property type="match status" value="1"/>
</dbReference>
<dbReference type="GO" id="GO:0000723">
    <property type="term" value="P:telomere maintenance"/>
    <property type="evidence" value="ECO:0007669"/>
    <property type="project" value="TreeGrafter"/>
</dbReference>
<evidence type="ECO:0000313" key="6">
    <source>
        <dbReference type="Proteomes" id="UP000594262"/>
    </source>
</evidence>
<dbReference type="GO" id="GO:0005730">
    <property type="term" value="C:nucleolus"/>
    <property type="evidence" value="ECO:0007669"/>
    <property type="project" value="InterPro"/>
</dbReference>
<evidence type="ECO:0000256" key="1">
    <source>
        <dbReference type="ARBA" id="ARBA00004123"/>
    </source>
</evidence>
<organism evidence="5 6">
    <name type="scientific">Clytia hemisphaerica</name>
    <dbReference type="NCBI Taxonomy" id="252671"/>
    <lineage>
        <taxon>Eukaryota</taxon>
        <taxon>Metazoa</taxon>
        <taxon>Cnidaria</taxon>
        <taxon>Hydrozoa</taxon>
        <taxon>Hydroidolina</taxon>
        <taxon>Leptothecata</taxon>
        <taxon>Obeliida</taxon>
        <taxon>Clytiidae</taxon>
        <taxon>Clytia</taxon>
    </lineage>
</organism>
<dbReference type="GO" id="GO:0031573">
    <property type="term" value="P:mitotic intra-S DNA damage checkpoint signaling"/>
    <property type="evidence" value="ECO:0007669"/>
    <property type="project" value="TreeGrafter"/>
</dbReference>
<dbReference type="Proteomes" id="UP000594262">
    <property type="component" value="Unplaced"/>
</dbReference>
<dbReference type="GO" id="GO:0030896">
    <property type="term" value="C:checkpoint clamp complex"/>
    <property type="evidence" value="ECO:0007669"/>
    <property type="project" value="InterPro"/>
</dbReference>
<dbReference type="InterPro" id="IPR007150">
    <property type="entry name" value="HUS1/Mec3"/>
</dbReference>
<evidence type="ECO:0000256" key="4">
    <source>
        <dbReference type="PIRNR" id="PIRNR011312"/>
    </source>
</evidence>
<dbReference type="AlphaFoldDB" id="A0A7M5V590"/>
<dbReference type="InterPro" id="IPR046938">
    <property type="entry name" value="DNA_clamp_sf"/>
</dbReference>
<accession>A0A7M5V590</accession>
<dbReference type="PANTHER" id="PTHR12900">
    <property type="entry name" value="MITOTIC AND DNA DAMAGE CHECKPOINT PROTEIN HUS1"/>
    <property type="match status" value="1"/>
</dbReference>
<dbReference type="SUPFAM" id="SSF55979">
    <property type="entry name" value="DNA clamp"/>
    <property type="match status" value="1"/>
</dbReference>
<comment type="subcellular location">
    <subcellularLocation>
        <location evidence="1">Nucleus</location>
    </subcellularLocation>
</comment>
<dbReference type="RefSeq" id="XP_066935496.1">
    <property type="nucleotide sequence ID" value="XM_067079395.1"/>
</dbReference>
<dbReference type="InterPro" id="IPR016580">
    <property type="entry name" value="HUS1"/>
</dbReference>
<dbReference type="GeneID" id="136823221"/>
<sequence length="290" mass="33117">MKFRSKLVDIGCIHQLTKILGTISKITKTCTLILSEQQVVFTQNERATGGGASLWCELKQVDFFEDYRIEGKDDNNQIYLEIINENLLRALKSGQNAQCIKIKLVKKQTPCLMFEVSLPSMTAHTRVVVHDIPVAVIPTRFWENFQRPILPAYDIKISLPNLKILKNIIERMKNISGFMVLSASQNGNLSCKVETEEVTATTYFSNMEIEKNDNNMPHRSQRRSVDIDEDDELVEARIDVQKLVTFLNVQQFNANKVMCGIVNGQSVHMFLQCGDMFFQYFIPAMNVSIL</sequence>
<dbReference type="GO" id="GO:0000724">
    <property type="term" value="P:double-strand break repair via homologous recombination"/>
    <property type="evidence" value="ECO:0007669"/>
    <property type="project" value="TreeGrafter"/>
</dbReference>
<dbReference type="Pfam" id="PF04005">
    <property type="entry name" value="Hus1"/>
    <property type="match status" value="1"/>
</dbReference>
<dbReference type="GO" id="GO:0033314">
    <property type="term" value="P:mitotic DNA replication checkpoint signaling"/>
    <property type="evidence" value="ECO:0007669"/>
    <property type="project" value="TreeGrafter"/>
</dbReference>
<dbReference type="PIRSF" id="PIRSF011312">
    <property type="entry name" value="Cell_cycle_HUS1"/>
    <property type="match status" value="1"/>
</dbReference>